<name>A0AAW6EAY4_9FIRM</name>
<gene>
    <name evidence="3" type="ORF">PNU62_11030</name>
</gene>
<dbReference type="Pfam" id="PF24098">
    <property type="entry name" value="DUF7380"/>
    <property type="match status" value="1"/>
</dbReference>
<dbReference type="AlphaFoldDB" id="A0AAW6EAY4"/>
<protein>
    <submittedName>
        <fullName evidence="3">DUF4209 domain-containing protein</fullName>
    </submittedName>
</protein>
<proteinExistence type="predicted"/>
<dbReference type="InterPro" id="IPR055804">
    <property type="entry name" value="DUF7380"/>
</dbReference>
<dbReference type="RefSeq" id="WP_195388861.1">
    <property type="nucleotide sequence ID" value="NZ_JADNGL010000015.1"/>
</dbReference>
<dbReference type="Pfam" id="PF13910">
    <property type="entry name" value="DUF4209"/>
    <property type="match status" value="1"/>
</dbReference>
<sequence length="600" mass="68875">MDIYEVLNEIITEPHYYSMSRLFANVDNSTIEDNDRILFELLKNISSMGTHVTKNEITFNPMFTYKDGSRSFAIEDITETDYQILEKTELDRLPLALRSLISDILWTQRENYPASQIAAQSYWETFQQVYKVRKYYEALNPLKRAVCISQQIKFQALYSEIYDWFCNTFIGEATHINAFCALRIMELFFDQKSTDLSLIIKAVDSIISLNSNDDSVLAIEQAYELEAKCYNKLNKKNEVTKCNLALAQFQYDFAERLLENDAMGAFRSVGFYEKAIVLFRNNGASSKAESVHKKLVEVQKKIPKNMHTFRMTFDISKVIENIKTNMDGLSFEECIIRFTRYVGFESIDTLRKRTIKECTNNPLSSLFGTNVLDAQGRTIIKMAPLDDNDPEKDQELLELHMFRSSLQTQRIVGDIWVKNILQYIRSRFSINNAMVDFLTKENCIIPEGRETIFQKGVGCFLRGEYYEAMHILAPQMENLFRNIANEVGGLTSTLSDDGLAQEKVLSSVFSLPELLDAYDNNIIFAFRGLLNEQAGANIRNRIAHGIIGESECSSGECLYFGALVIKLLSFTAFSCNDIILKSEKLKNFKEPTKDDIQIIK</sequence>
<accession>A0AAW6EAY4</accession>
<feature type="domain" description="DUF7380" evidence="2">
    <location>
        <begin position="11"/>
        <end position="153"/>
    </location>
</feature>
<evidence type="ECO:0000259" key="1">
    <source>
        <dbReference type="Pfam" id="PF13910"/>
    </source>
</evidence>
<dbReference type="InterPro" id="IPR025209">
    <property type="entry name" value="DUF4209"/>
</dbReference>
<organism evidence="3 4">
    <name type="scientific">Ruminococcus bicirculans</name>
    <name type="common">ex Wegman et al. 2014</name>
    <dbReference type="NCBI Taxonomy" id="1160721"/>
    <lineage>
        <taxon>Bacteria</taxon>
        <taxon>Bacillati</taxon>
        <taxon>Bacillota</taxon>
        <taxon>Clostridia</taxon>
        <taxon>Eubacteriales</taxon>
        <taxon>Oscillospiraceae</taxon>
        <taxon>Ruminococcus</taxon>
    </lineage>
</organism>
<evidence type="ECO:0000259" key="2">
    <source>
        <dbReference type="Pfam" id="PF24098"/>
    </source>
</evidence>
<evidence type="ECO:0000313" key="3">
    <source>
        <dbReference type="EMBL" id="MDB8745550.1"/>
    </source>
</evidence>
<comment type="caution">
    <text evidence="3">The sequence shown here is derived from an EMBL/GenBank/DDBJ whole genome shotgun (WGS) entry which is preliminary data.</text>
</comment>
<dbReference type="Proteomes" id="UP001211015">
    <property type="component" value="Unassembled WGS sequence"/>
</dbReference>
<reference evidence="3" key="1">
    <citation type="submission" date="2023-01" db="EMBL/GenBank/DDBJ databases">
        <title>Human gut microbiome strain richness.</title>
        <authorList>
            <person name="Chen-Liaw A."/>
        </authorList>
    </citation>
    <scope>NUCLEOTIDE SEQUENCE</scope>
    <source>
        <strain evidence="3">1001275st1_F4_1001275B_160808</strain>
    </source>
</reference>
<dbReference type="EMBL" id="JAQMLV010000015">
    <property type="protein sequence ID" value="MDB8745550.1"/>
    <property type="molecule type" value="Genomic_DNA"/>
</dbReference>
<evidence type="ECO:0000313" key="4">
    <source>
        <dbReference type="Proteomes" id="UP001211015"/>
    </source>
</evidence>
<feature type="domain" description="DUF4209" evidence="1">
    <location>
        <begin position="477"/>
        <end position="563"/>
    </location>
</feature>